<feature type="non-terminal residue" evidence="11">
    <location>
        <position position="1"/>
    </location>
</feature>
<protein>
    <submittedName>
        <fullName evidence="11">OR22B protein</fullName>
    </submittedName>
</protein>
<dbReference type="GO" id="GO:0005886">
    <property type="term" value="C:plasma membrane"/>
    <property type="evidence" value="ECO:0007669"/>
    <property type="project" value="UniProtKB-SubCell"/>
</dbReference>
<comment type="caution">
    <text evidence="11">The sequence shown here is derived from an EMBL/GenBank/DDBJ whole genome shotgun (WGS) entry which is preliminary data.</text>
</comment>
<feature type="transmembrane region" description="Helical" evidence="10">
    <location>
        <begin position="48"/>
        <end position="72"/>
    </location>
</feature>
<feature type="transmembrane region" description="Helical" evidence="10">
    <location>
        <begin position="78"/>
        <end position="101"/>
    </location>
</feature>
<evidence type="ECO:0000313" key="12">
    <source>
        <dbReference type="Proteomes" id="UP000670152"/>
    </source>
</evidence>
<feature type="transmembrane region" description="Helical" evidence="10">
    <location>
        <begin position="139"/>
        <end position="159"/>
    </location>
</feature>
<evidence type="ECO:0000256" key="9">
    <source>
        <dbReference type="ARBA" id="ARBA00023224"/>
    </source>
</evidence>
<dbReference type="OrthoDB" id="7700178at2759"/>
<evidence type="ECO:0000256" key="5">
    <source>
        <dbReference type="ARBA" id="ARBA00022725"/>
    </source>
</evidence>
<dbReference type="Pfam" id="PF02949">
    <property type="entry name" value="7tm_6"/>
    <property type="match status" value="2"/>
</dbReference>
<dbReference type="GO" id="GO:0005549">
    <property type="term" value="F:odorant binding"/>
    <property type="evidence" value="ECO:0007669"/>
    <property type="project" value="InterPro"/>
</dbReference>
<dbReference type="InterPro" id="IPR004117">
    <property type="entry name" value="7tm6_olfct_rcpt"/>
</dbReference>
<keyword evidence="5" id="KW-0552">Olfaction</keyword>
<feature type="transmembrane region" description="Helical" evidence="10">
    <location>
        <begin position="683"/>
        <end position="703"/>
    </location>
</feature>
<evidence type="ECO:0000313" key="11">
    <source>
        <dbReference type="EMBL" id="KAG5332520.1"/>
    </source>
</evidence>
<dbReference type="EMBL" id="JAANIB010005340">
    <property type="protein sequence ID" value="KAG5332520.1"/>
    <property type="molecule type" value="Genomic_DNA"/>
</dbReference>
<comment type="subcellular location">
    <subcellularLocation>
        <location evidence="1">Cell membrane</location>
        <topology evidence="1">Multi-pass membrane protein</topology>
    </subcellularLocation>
</comment>
<feature type="transmembrane region" description="Helical" evidence="10">
    <location>
        <begin position="407"/>
        <end position="426"/>
    </location>
</feature>
<evidence type="ECO:0000256" key="3">
    <source>
        <dbReference type="ARBA" id="ARBA00022606"/>
    </source>
</evidence>
<gene>
    <name evidence="11" type="primary">Or22b</name>
    <name evidence="11" type="ORF">G6Z77_0005251</name>
</gene>
<keyword evidence="6 10" id="KW-1133">Transmembrane helix</keyword>
<feature type="transmembrane region" description="Helical" evidence="10">
    <location>
        <begin position="576"/>
        <end position="595"/>
    </location>
</feature>
<keyword evidence="12" id="KW-1185">Reference proteome</keyword>
<dbReference type="PANTHER" id="PTHR21137">
    <property type="entry name" value="ODORANT RECEPTOR"/>
    <property type="match status" value="1"/>
</dbReference>
<dbReference type="Proteomes" id="UP000670152">
    <property type="component" value="Unassembled WGS sequence"/>
</dbReference>
<dbReference type="PANTHER" id="PTHR21137:SF35">
    <property type="entry name" value="ODORANT RECEPTOR 19A-RELATED"/>
    <property type="match status" value="1"/>
</dbReference>
<evidence type="ECO:0000256" key="10">
    <source>
        <dbReference type="SAM" id="Phobius"/>
    </source>
</evidence>
<keyword evidence="9" id="KW-0807">Transducer</keyword>
<evidence type="ECO:0000256" key="4">
    <source>
        <dbReference type="ARBA" id="ARBA00022692"/>
    </source>
</evidence>
<organism evidence="11 12">
    <name type="scientific">Acromyrmex heyeri</name>
    <dbReference type="NCBI Taxonomy" id="230685"/>
    <lineage>
        <taxon>Eukaryota</taxon>
        <taxon>Metazoa</taxon>
        <taxon>Ecdysozoa</taxon>
        <taxon>Arthropoda</taxon>
        <taxon>Hexapoda</taxon>
        <taxon>Insecta</taxon>
        <taxon>Pterygota</taxon>
        <taxon>Neoptera</taxon>
        <taxon>Endopterygota</taxon>
        <taxon>Hymenoptera</taxon>
        <taxon>Apocrita</taxon>
        <taxon>Aculeata</taxon>
        <taxon>Formicoidea</taxon>
        <taxon>Formicidae</taxon>
        <taxon>Myrmicinae</taxon>
        <taxon>Acromyrmex</taxon>
    </lineage>
</organism>
<name>A0A836EYP4_9HYME</name>
<evidence type="ECO:0000256" key="7">
    <source>
        <dbReference type="ARBA" id="ARBA00023136"/>
    </source>
</evidence>
<sequence length="799" mass="93112">MSSSVYSPISYYGGKFTMQSVVLRYYRINKIFMSQIGIWPYQSRTQRILIPSTIVLISISVLIAEIICMFDTWGNVNIAVECMISTIIIIGCFTKLFNLILNIKKTRYLFSLIEYHWQVFTNSTDIEIMQDYVTFGRKVLILYSIYIYTSLALFMIIPMSPQIMDIVMPLNDTRPRKLLIEVEYRVDREKYYYPILFHSYVAIVLIISIIVCVDTTYISYVEHGCSLFAAIGYRLEHVISKGHIDKTSYFAKSKERMYQDVKIEDTCFKEKAIFYEFVTCLRKHQLAIKYVCILESSFTLSTGIQLLCNIVGMSLIGVQVINNLDNIENIIRYTALCLATFFHLLCMTLPGQRLMDHSLDVFNSVCRSHWYTFSVKTKKVLRILLYRSIVPCTLTAGKLYVMSMANYSSYYAINKLFLSGIGVWPYQRRVLKVFLPCLLSTIHYSSFVTQVLLVYDTWGNMDIIVEAIIVVTCIFGASTKLFNIIVNNHKFRRFLQLMCEHWEFFNSEFERHIMRYYASISQKVTKYFGVYFIVFTIFYLLIPLIPRILDIVKPLNESRPLIYVYSVEYRVDKEKYYYPILLHCYATSLITIIILFTIDTTYIMCVLHVCSLFIAISHRLENITIKAETKSDNNKKYVGRHCHLLMEKHGSTGNDYHELIMCLKRHQLALEHVQILNSTFTQAMFILLSLNMLNMSVIGIQLIKNLEHINEIIRSIFFICAVFIHLVCMCIPGQLLIDRSTEVFDKAYGSAWYTFSIKTRRLLRILLYRSFSPCTLTAGKMFILSMTMCSSVITSNLHI</sequence>
<proteinExistence type="predicted"/>
<keyword evidence="3" id="KW-0716">Sensory transduction</keyword>
<feature type="transmembrane region" description="Helical" evidence="10">
    <location>
        <begin position="467"/>
        <end position="486"/>
    </location>
</feature>
<keyword evidence="8" id="KW-0675">Receptor</keyword>
<feature type="non-terminal residue" evidence="11">
    <location>
        <position position="799"/>
    </location>
</feature>
<reference evidence="11 12" key="1">
    <citation type="submission" date="2020-02" db="EMBL/GenBank/DDBJ databases">
        <title>Relaxed selection underlies rapid genomic changes in the transitions from sociality to social parasitism in ants.</title>
        <authorList>
            <person name="Bi X."/>
        </authorList>
    </citation>
    <scope>NUCLEOTIDE SEQUENCE [LARGE SCALE GENOMIC DNA]</scope>
    <source>
        <strain evidence="11">BGI-DK2014b</strain>
        <tissue evidence="11">Whole body</tissue>
    </source>
</reference>
<keyword evidence="2" id="KW-1003">Cell membrane</keyword>
<evidence type="ECO:0000256" key="1">
    <source>
        <dbReference type="ARBA" id="ARBA00004651"/>
    </source>
</evidence>
<feature type="transmembrane region" description="Helical" evidence="10">
    <location>
        <begin position="715"/>
        <end position="737"/>
    </location>
</feature>
<dbReference type="GO" id="GO:0004984">
    <property type="term" value="F:olfactory receptor activity"/>
    <property type="evidence" value="ECO:0007669"/>
    <property type="project" value="InterPro"/>
</dbReference>
<dbReference type="GO" id="GO:0007165">
    <property type="term" value="P:signal transduction"/>
    <property type="evidence" value="ECO:0007669"/>
    <property type="project" value="UniProtKB-KW"/>
</dbReference>
<accession>A0A836EYP4</accession>
<feature type="transmembrane region" description="Helical" evidence="10">
    <location>
        <begin position="330"/>
        <end position="349"/>
    </location>
</feature>
<keyword evidence="4 10" id="KW-0812">Transmembrane</keyword>
<feature type="transmembrane region" description="Helical" evidence="10">
    <location>
        <begin position="524"/>
        <end position="545"/>
    </location>
</feature>
<evidence type="ECO:0000256" key="6">
    <source>
        <dbReference type="ARBA" id="ARBA00022989"/>
    </source>
</evidence>
<feature type="transmembrane region" description="Helical" evidence="10">
    <location>
        <begin position="433"/>
        <end position="455"/>
    </location>
</feature>
<keyword evidence="7 10" id="KW-0472">Membrane</keyword>
<evidence type="ECO:0000256" key="2">
    <source>
        <dbReference type="ARBA" id="ARBA00022475"/>
    </source>
</evidence>
<evidence type="ECO:0000256" key="8">
    <source>
        <dbReference type="ARBA" id="ARBA00023170"/>
    </source>
</evidence>
<dbReference type="AlphaFoldDB" id="A0A836EYP4"/>
<feature type="transmembrane region" description="Helical" evidence="10">
    <location>
        <begin position="191"/>
        <end position="213"/>
    </location>
</feature>